<dbReference type="PANTHER" id="PTHR46221:SF3">
    <property type="entry name" value="FERM AND PDZ DOMAIN-CONTAINING PROTEIN 4"/>
    <property type="match status" value="1"/>
</dbReference>
<sequence>MTEMFADMLRREFGLERFVPCGLLDSMKRKELRRLVAHFLKLNAQMTGSQRQLTQLQAKLHYLDIVSLLPSYGAKCFSSSRPERVLLVSPRLGLSQIVGVPDSPVRPLSPASPLTTLAMSLAFRTTYWLMR</sequence>
<dbReference type="EMBL" id="BGZK01000369">
    <property type="protein sequence ID" value="GBP39619.1"/>
    <property type="molecule type" value="Genomic_DNA"/>
</dbReference>
<proteinExistence type="predicted"/>
<accession>A0A4C1VN93</accession>
<gene>
    <name evidence="2" type="primary">Frmpd4</name>
    <name evidence="2" type="ORF">EVAR_25442_1</name>
</gene>
<dbReference type="Pfam" id="PF00373">
    <property type="entry name" value="FERM_M"/>
    <property type="match status" value="1"/>
</dbReference>
<dbReference type="PROSITE" id="PS50057">
    <property type="entry name" value="FERM_3"/>
    <property type="match status" value="1"/>
</dbReference>
<dbReference type="InterPro" id="IPR000299">
    <property type="entry name" value="FERM_domain"/>
</dbReference>
<dbReference type="InterPro" id="IPR035963">
    <property type="entry name" value="FERM_2"/>
</dbReference>
<dbReference type="InterPro" id="IPR019748">
    <property type="entry name" value="FERM_central"/>
</dbReference>
<keyword evidence="3" id="KW-1185">Reference proteome</keyword>
<dbReference type="PANTHER" id="PTHR46221">
    <property type="entry name" value="FERM AND PDZ DOMAIN-CONTAINING PROTEIN FAMILY MEMBER"/>
    <property type="match status" value="1"/>
</dbReference>
<dbReference type="OrthoDB" id="5859304at2759"/>
<dbReference type="STRING" id="151549.A0A4C1VN93"/>
<evidence type="ECO:0000313" key="3">
    <source>
        <dbReference type="Proteomes" id="UP000299102"/>
    </source>
</evidence>
<protein>
    <submittedName>
        <fullName evidence="2">FERM and PDZ domain-containing protein 4</fullName>
    </submittedName>
</protein>
<organism evidence="2 3">
    <name type="scientific">Eumeta variegata</name>
    <name type="common">Bagworm moth</name>
    <name type="synonym">Eumeta japonica</name>
    <dbReference type="NCBI Taxonomy" id="151549"/>
    <lineage>
        <taxon>Eukaryota</taxon>
        <taxon>Metazoa</taxon>
        <taxon>Ecdysozoa</taxon>
        <taxon>Arthropoda</taxon>
        <taxon>Hexapoda</taxon>
        <taxon>Insecta</taxon>
        <taxon>Pterygota</taxon>
        <taxon>Neoptera</taxon>
        <taxon>Endopterygota</taxon>
        <taxon>Lepidoptera</taxon>
        <taxon>Glossata</taxon>
        <taxon>Ditrysia</taxon>
        <taxon>Tineoidea</taxon>
        <taxon>Psychidae</taxon>
        <taxon>Oiketicinae</taxon>
        <taxon>Eumeta</taxon>
    </lineage>
</organism>
<dbReference type="AlphaFoldDB" id="A0A4C1VN93"/>
<evidence type="ECO:0000259" key="1">
    <source>
        <dbReference type="PROSITE" id="PS50057"/>
    </source>
</evidence>
<dbReference type="Gene3D" id="1.20.80.10">
    <property type="match status" value="1"/>
</dbReference>
<dbReference type="InterPro" id="IPR014352">
    <property type="entry name" value="FERM/acyl-CoA-bd_prot_sf"/>
</dbReference>
<comment type="caution">
    <text evidence="2">The sequence shown here is derived from an EMBL/GenBank/DDBJ whole genome shotgun (WGS) entry which is preliminary data.</text>
</comment>
<reference evidence="2 3" key="1">
    <citation type="journal article" date="2019" name="Commun. Biol.">
        <title>The bagworm genome reveals a unique fibroin gene that provides high tensile strength.</title>
        <authorList>
            <person name="Kono N."/>
            <person name="Nakamura H."/>
            <person name="Ohtoshi R."/>
            <person name="Tomita M."/>
            <person name="Numata K."/>
            <person name="Arakawa K."/>
        </authorList>
    </citation>
    <scope>NUCLEOTIDE SEQUENCE [LARGE SCALE GENOMIC DNA]</scope>
</reference>
<feature type="domain" description="FERM" evidence="1">
    <location>
        <begin position="1"/>
        <end position="131"/>
    </location>
</feature>
<name>A0A4C1VN93_EUMVA</name>
<dbReference type="Proteomes" id="UP000299102">
    <property type="component" value="Unassembled WGS sequence"/>
</dbReference>
<evidence type="ECO:0000313" key="2">
    <source>
        <dbReference type="EMBL" id="GBP39619.1"/>
    </source>
</evidence>
<dbReference type="SUPFAM" id="SSF47031">
    <property type="entry name" value="Second domain of FERM"/>
    <property type="match status" value="1"/>
</dbReference>
<dbReference type="CDD" id="cd14473">
    <property type="entry name" value="FERM_B-lobe"/>
    <property type="match status" value="1"/>
</dbReference>